<dbReference type="Gene3D" id="3.40.50.300">
    <property type="entry name" value="P-loop containing nucleotide triphosphate hydrolases"/>
    <property type="match status" value="1"/>
</dbReference>
<evidence type="ECO:0000256" key="2">
    <source>
        <dbReference type="ARBA" id="ARBA00005417"/>
    </source>
</evidence>
<reference evidence="9 10" key="1">
    <citation type="submission" date="2024-03" db="EMBL/GenBank/DDBJ databases">
        <title>Human intestinal bacterial collection.</title>
        <authorList>
            <person name="Pauvert C."/>
            <person name="Hitch T.C.A."/>
            <person name="Clavel T."/>
        </authorList>
    </citation>
    <scope>NUCLEOTIDE SEQUENCE [LARGE SCALE GENOMIC DNA]</scope>
    <source>
        <strain evidence="9 10">CLA-AA-H78B</strain>
    </source>
</reference>
<dbReference type="SUPFAM" id="SSF52540">
    <property type="entry name" value="P-loop containing nucleoside triphosphate hydrolases"/>
    <property type="match status" value="1"/>
</dbReference>
<dbReference type="InterPro" id="IPR050388">
    <property type="entry name" value="ABC_Ni/Peptide_Import"/>
</dbReference>
<organism evidence="9 10">
    <name type="scientific">Hominiventricola aquisgranensis</name>
    <dbReference type="NCBI Taxonomy" id="3133164"/>
    <lineage>
        <taxon>Bacteria</taxon>
        <taxon>Bacillati</taxon>
        <taxon>Bacillota</taxon>
        <taxon>Clostridia</taxon>
        <taxon>Lachnospirales</taxon>
        <taxon>Lachnospiraceae</taxon>
        <taxon>Hominiventricola</taxon>
    </lineage>
</organism>
<feature type="domain" description="ABC transporter" evidence="8">
    <location>
        <begin position="6"/>
        <end position="252"/>
    </location>
</feature>
<evidence type="ECO:0000256" key="4">
    <source>
        <dbReference type="ARBA" id="ARBA00022475"/>
    </source>
</evidence>
<evidence type="ECO:0000256" key="5">
    <source>
        <dbReference type="ARBA" id="ARBA00022741"/>
    </source>
</evidence>
<dbReference type="InterPro" id="IPR027417">
    <property type="entry name" value="P-loop_NTPase"/>
</dbReference>
<dbReference type="Proteomes" id="UP001470288">
    <property type="component" value="Unassembled WGS sequence"/>
</dbReference>
<evidence type="ECO:0000313" key="9">
    <source>
        <dbReference type="EMBL" id="MEQ2577557.1"/>
    </source>
</evidence>
<dbReference type="PANTHER" id="PTHR43297:SF2">
    <property type="entry name" value="DIPEPTIDE TRANSPORT ATP-BINDING PROTEIN DPPD"/>
    <property type="match status" value="1"/>
</dbReference>
<gene>
    <name evidence="9" type="ORF">WMO62_01720</name>
</gene>
<protein>
    <submittedName>
        <fullName evidence="9">ABC transporter ATP-binding protein</fullName>
    </submittedName>
</protein>
<dbReference type="RefSeq" id="WP_118596248.1">
    <property type="nucleotide sequence ID" value="NZ_JBBMFC010000002.1"/>
</dbReference>
<evidence type="ECO:0000256" key="6">
    <source>
        <dbReference type="ARBA" id="ARBA00022840"/>
    </source>
</evidence>
<name>A0ABV1HXC9_9FIRM</name>
<accession>A0ABV1HXC9</accession>
<keyword evidence="7" id="KW-0472">Membrane</keyword>
<dbReference type="PROSITE" id="PS50893">
    <property type="entry name" value="ABC_TRANSPORTER_2"/>
    <property type="match status" value="1"/>
</dbReference>
<comment type="similarity">
    <text evidence="2">Belongs to the ABC transporter superfamily.</text>
</comment>
<keyword evidence="5" id="KW-0547">Nucleotide-binding</keyword>
<dbReference type="Pfam" id="PF00005">
    <property type="entry name" value="ABC_tran"/>
    <property type="match status" value="1"/>
</dbReference>
<evidence type="ECO:0000256" key="7">
    <source>
        <dbReference type="ARBA" id="ARBA00023136"/>
    </source>
</evidence>
<dbReference type="CDD" id="cd03257">
    <property type="entry name" value="ABC_NikE_OppD_transporters"/>
    <property type="match status" value="1"/>
</dbReference>
<keyword evidence="6 9" id="KW-0067">ATP-binding</keyword>
<dbReference type="EMBL" id="JBBMFC010000002">
    <property type="protein sequence ID" value="MEQ2577557.1"/>
    <property type="molecule type" value="Genomic_DNA"/>
</dbReference>
<keyword evidence="10" id="KW-1185">Reference proteome</keyword>
<dbReference type="GO" id="GO:0005524">
    <property type="term" value="F:ATP binding"/>
    <property type="evidence" value="ECO:0007669"/>
    <property type="project" value="UniProtKB-KW"/>
</dbReference>
<dbReference type="InterPro" id="IPR003439">
    <property type="entry name" value="ABC_transporter-like_ATP-bd"/>
</dbReference>
<comment type="subcellular location">
    <subcellularLocation>
        <location evidence="1">Cell membrane</location>
        <topology evidence="1">Peripheral membrane protein</topology>
    </subcellularLocation>
</comment>
<evidence type="ECO:0000256" key="3">
    <source>
        <dbReference type="ARBA" id="ARBA00022448"/>
    </source>
</evidence>
<dbReference type="PANTHER" id="PTHR43297">
    <property type="entry name" value="OLIGOPEPTIDE TRANSPORT ATP-BINDING PROTEIN APPD"/>
    <property type="match status" value="1"/>
</dbReference>
<evidence type="ECO:0000313" key="10">
    <source>
        <dbReference type="Proteomes" id="UP001470288"/>
    </source>
</evidence>
<sequence>MGDTLLNYDSVEISFNGTPVVHNISFSLRPGEILGLVGESGSGKSTLIKAAMGLLGDNGLVTKGDITYKRKNLVDMPEHELRSIRGAEIGMIFQDAGASLCPIRTIGSQIYESMKAHGKITRADAKMRAMELLSKLNFKEPERVWDSYPFEMSGGMNQRAGIAISMLMNPPVLFADEPTSALDVAVQRQVVQEMLHVRELFGTAIIIVTHDIGVVSAMADTVLVLQNGNKMEYGPVKEVLEHPQNVYTKELLSAVPKLRRSQN</sequence>
<dbReference type="SMART" id="SM00382">
    <property type="entry name" value="AAA"/>
    <property type="match status" value="1"/>
</dbReference>
<proteinExistence type="inferred from homology"/>
<evidence type="ECO:0000256" key="1">
    <source>
        <dbReference type="ARBA" id="ARBA00004202"/>
    </source>
</evidence>
<keyword evidence="3" id="KW-0813">Transport</keyword>
<dbReference type="InterPro" id="IPR003593">
    <property type="entry name" value="AAA+_ATPase"/>
</dbReference>
<evidence type="ECO:0000259" key="8">
    <source>
        <dbReference type="PROSITE" id="PS50893"/>
    </source>
</evidence>
<keyword evidence="4" id="KW-1003">Cell membrane</keyword>
<comment type="caution">
    <text evidence="9">The sequence shown here is derived from an EMBL/GenBank/DDBJ whole genome shotgun (WGS) entry which is preliminary data.</text>
</comment>